<organism evidence="1 2">
    <name type="scientific">Nonomuraea longispora</name>
    <dbReference type="NCBI Taxonomy" id="1848320"/>
    <lineage>
        <taxon>Bacteria</taxon>
        <taxon>Bacillati</taxon>
        <taxon>Actinomycetota</taxon>
        <taxon>Actinomycetes</taxon>
        <taxon>Streptosporangiales</taxon>
        <taxon>Streptosporangiaceae</taxon>
        <taxon>Nonomuraea</taxon>
    </lineage>
</organism>
<keyword evidence="2" id="KW-1185">Reference proteome</keyword>
<gene>
    <name evidence="1" type="ORF">E1267_07815</name>
</gene>
<dbReference type="AlphaFoldDB" id="A0A4V2XLB1"/>
<dbReference type="EMBL" id="SMJZ01000019">
    <property type="protein sequence ID" value="TDC09266.1"/>
    <property type="molecule type" value="Genomic_DNA"/>
</dbReference>
<feature type="non-terminal residue" evidence="1">
    <location>
        <position position="1"/>
    </location>
</feature>
<accession>A0A4V2XLB1</accession>
<proteinExistence type="predicted"/>
<evidence type="ECO:0000313" key="2">
    <source>
        <dbReference type="Proteomes" id="UP000295157"/>
    </source>
</evidence>
<sequence>RQTGPARRLRSNFINGIKELPVTIG</sequence>
<dbReference type="Proteomes" id="UP000295157">
    <property type="component" value="Unassembled WGS sequence"/>
</dbReference>
<protein>
    <submittedName>
        <fullName evidence="1">Cytochrome</fullName>
    </submittedName>
</protein>
<reference evidence="1 2" key="1">
    <citation type="submission" date="2019-02" db="EMBL/GenBank/DDBJ databases">
        <title>Draft genome sequences of novel Actinobacteria.</title>
        <authorList>
            <person name="Sahin N."/>
            <person name="Ay H."/>
            <person name="Saygin H."/>
        </authorList>
    </citation>
    <scope>NUCLEOTIDE SEQUENCE [LARGE SCALE GENOMIC DNA]</scope>
    <source>
        <strain evidence="1 2">KC201</strain>
    </source>
</reference>
<name>A0A4V2XLB1_9ACTN</name>
<evidence type="ECO:0000313" key="1">
    <source>
        <dbReference type="EMBL" id="TDC09266.1"/>
    </source>
</evidence>
<comment type="caution">
    <text evidence="1">The sequence shown here is derived from an EMBL/GenBank/DDBJ whole genome shotgun (WGS) entry which is preliminary data.</text>
</comment>